<proteinExistence type="predicted"/>
<gene>
    <name evidence="1" type="ORF">CARUB_v10022298mg</name>
</gene>
<name>R0GFU5_9BRAS</name>
<protein>
    <submittedName>
        <fullName evidence="1">Uncharacterized protein</fullName>
    </submittedName>
</protein>
<keyword evidence="2" id="KW-1185">Reference proteome</keyword>
<dbReference type="Proteomes" id="UP000029121">
    <property type="component" value="Unassembled WGS sequence"/>
</dbReference>
<dbReference type="eggNOG" id="KOG3002">
    <property type="taxonomic scope" value="Eukaryota"/>
</dbReference>
<organism evidence="1 2">
    <name type="scientific">Capsella rubella</name>
    <dbReference type="NCBI Taxonomy" id="81985"/>
    <lineage>
        <taxon>Eukaryota</taxon>
        <taxon>Viridiplantae</taxon>
        <taxon>Streptophyta</taxon>
        <taxon>Embryophyta</taxon>
        <taxon>Tracheophyta</taxon>
        <taxon>Spermatophyta</taxon>
        <taxon>Magnoliopsida</taxon>
        <taxon>eudicotyledons</taxon>
        <taxon>Gunneridae</taxon>
        <taxon>Pentapetalae</taxon>
        <taxon>rosids</taxon>
        <taxon>malvids</taxon>
        <taxon>Brassicales</taxon>
        <taxon>Brassicaceae</taxon>
        <taxon>Camelineae</taxon>
        <taxon>Capsella</taxon>
    </lineage>
</organism>
<evidence type="ECO:0000313" key="2">
    <source>
        <dbReference type="Proteomes" id="UP000029121"/>
    </source>
</evidence>
<dbReference type="EMBL" id="KB870806">
    <property type="protein sequence ID" value="EOA34727.1"/>
    <property type="molecule type" value="Genomic_DNA"/>
</dbReference>
<dbReference type="AlphaFoldDB" id="R0GFU5"/>
<accession>R0GFU5</accession>
<reference evidence="2" key="1">
    <citation type="journal article" date="2013" name="Nat. Genet.">
        <title>The Capsella rubella genome and the genomic consequences of rapid mating system evolution.</title>
        <authorList>
            <person name="Slotte T."/>
            <person name="Hazzouri K.M."/>
            <person name="Agren J.A."/>
            <person name="Koenig D."/>
            <person name="Maumus F."/>
            <person name="Guo Y.L."/>
            <person name="Steige K."/>
            <person name="Platts A.E."/>
            <person name="Escobar J.S."/>
            <person name="Newman L.K."/>
            <person name="Wang W."/>
            <person name="Mandakova T."/>
            <person name="Vello E."/>
            <person name="Smith L.M."/>
            <person name="Henz S.R."/>
            <person name="Steffen J."/>
            <person name="Takuno S."/>
            <person name="Brandvain Y."/>
            <person name="Coop G."/>
            <person name="Andolfatto P."/>
            <person name="Hu T.T."/>
            <person name="Blanchette M."/>
            <person name="Clark R.M."/>
            <person name="Quesneville H."/>
            <person name="Nordborg M."/>
            <person name="Gaut B.S."/>
            <person name="Lysak M.A."/>
            <person name="Jenkins J."/>
            <person name="Grimwood J."/>
            <person name="Chapman J."/>
            <person name="Prochnik S."/>
            <person name="Shu S."/>
            <person name="Rokhsar D."/>
            <person name="Schmutz J."/>
            <person name="Weigel D."/>
            <person name="Wright S.I."/>
        </authorList>
    </citation>
    <scope>NUCLEOTIDE SEQUENCE [LARGE SCALE GENOMIC DNA]</scope>
    <source>
        <strain evidence="2">cv. Monte Gargano</strain>
    </source>
</reference>
<sequence length="116" mass="13568">MLILQEYNHGPLVILQAFKGPDRLYVTANLLAAPCATIGWNFGYDLICRRGNVEFTDTIDEMNRIQRVSFESPGVKSMFVPYPYLDESLVVKMEIRIRELRYEDEEEEDDDKEDEE</sequence>
<evidence type="ECO:0000313" key="1">
    <source>
        <dbReference type="EMBL" id="EOA34727.1"/>
    </source>
</evidence>